<feature type="chain" id="PRO_5022869359" evidence="1">
    <location>
        <begin position="21"/>
        <end position="415"/>
    </location>
</feature>
<feature type="signal peptide" evidence="1">
    <location>
        <begin position="1"/>
        <end position="20"/>
    </location>
</feature>
<evidence type="ECO:0000313" key="3">
    <source>
        <dbReference type="EMBL" id="TWU19117.1"/>
    </source>
</evidence>
<dbReference type="Proteomes" id="UP000319908">
    <property type="component" value="Unassembled WGS sequence"/>
</dbReference>
<gene>
    <name evidence="3" type="ORF">Poly21_12880</name>
</gene>
<comment type="caution">
    <text evidence="3">The sequence shown here is derived from an EMBL/GenBank/DDBJ whole genome shotgun (WGS) entry which is preliminary data.</text>
</comment>
<dbReference type="EMBL" id="SJPU01000001">
    <property type="protein sequence ID" value="TWU19117.1"/>
    <property type="molecule type" value="Genomic_DNA"/>
</dbReference>
<sequence length="415" mass="45537">MKFQRLVIVAWCAVMSATLASNVLGAEADWSQWRGANRDGLIDAANWPQRLAGKLTEVWHQEFAPSYSGAVVADGLVFTTETVDKSIERVSALDLATGEIAWARQWPGAMSVPFFAAANGDWIRSTPIAVRGSLIVLGMRDVLVRMDARTGNDVWRIDFPEQFKTPLQPFGAACSPLIYEDAVFVQLGGGLTKVDFATGKVMWQVLGGGSDMTSTGAFSSPVVATIAGVPQLLVQTRFELCGVSPEDGTVLWRQPIEAFRGMNILTPLVIGDAVFTAAHSGASQLFDISHDGGRWTVTERWRQKTQGYMSSPVVLGDDIYLHLKNERAACLAVSDGTIHWTSRPVGKYWSMIHNHHQILALAENGVLRLIEGTPTEFLVIDEAKVAENSWAHLAVQDDLVIVRSLDRLSVYRWNN</sequence>
<proteinExistence type="predicted"/>
<keyword evidence="1" id="KW-0732">Signal</keyword>
<dbReference type="InterPro" id="IPR015943">
    <property type="entry name" value="WD40/YVTN_repeat-like_dom_sf"/>
</dbReference>
<evidence type="ECO:0000256" key="1">
    <source>
        <dbReference type="SAM" id="SignalP"/>
    </source>
</evidence>
<dbReference type="Gene3D" id="2.130.10.10">
    <property type="entry name" value="YVTN repeat-like/Quinoprotein amine dehydrogenase"/>
    <property type="match status" value="1"/>
</dbReference>
<dbReference type="PANTHER" id="PTHR34512">
    <property type="entry name" value="CELL SURFACE PROTEIN"/>
    <property type="match status" value="1"/>
</dbReference>
<protein>
    <submittedName>
        <fullName evidence="3">Outer membrane biogenesis protein BamB</fullName>
    </submittedName>
</protein>
<dbReference type="SMART" id="SM00564">
    <property type="entry name" value="PQQ"/>
    <property type="match status" value="3"/>
</dbReference>
<feature type="domain" description="Pyrrolo-quinoline quinone repeat" evidence="2">
    <location>
        <begin position="89"/>
        <end position="341"/>
    </location>
</feature>
<keyword evidence="4" id="KW-1185">Reference proteome</keyword>
<evidence type="ECO:0000259" key="2">
    <source>
        <dbReference type="Pfam" id="PF13360"/>
    </source>
</evidence>
<name>A0A5C6C547_9BACT</name>
<dbReference type="PANTHER" id="PTHR34512:SF30">
    <property type="entry name" value="OUTER MEMBRANE PROTEIN ASSEMBLY FACTOR BAMB"/>
    <property type="match status" value="1"/>
</dbReference>
<accession>A0A5C6C547</accession>
<dbReference type="InterPro" id="IPR011047">
    <property type="entry name" value="Quinoprotein_ADH-like_sf"/>
</dbReference>
<dbReference type="RefSeq" id="WP_146406015.1">
    <property type="nucleotide sequence ID" value="NZ_SJPU01000001.1"/>
</dbReference>
<reference evidence="3 4" key="1">
    <citation type="journal article" date="2020" name="Antonie Van Leeuwenhoek">
        <title>Rhodopirellula heiligendammensis sp. nov., Rhodopirellula pilleata sp. nov., and Rhodopirellula solitaria sp. nov. isolated from natural or artificial marine surfaces in Northern Germany and California, USA, and emended description of the genus Rhodopirellula.</title>
        <authorList>
            <person name="Kallscheuer N."/>
            <person name="Wiegand S."/>
            <person name="Jogler M."/>
            <person name="Boedeker C."/>
            <person name="Peeters S.H."/>
            <person name="Rast P."/>
            <person name="Heuer A."/>
            <person name="Jetten M.S.M."/>
            <person name="Rohde M."/>
            <person name="Jogler C."/>
        </authorList>
    </citation>
    <scope>NUCLEOTIDE SEQUENCE [LARGE SCALE GENOMIC DNA]</scope>
    <source>
        <strain evidence="3 4">Poly21</strain>
    </source>
</reference>
<dbReference type="InterPro" id="IPR018391">
    <property type="entry name" value="PQQ_b-propeller_rpt"/>
</dbReference>
<dbReference type="OrthoDB" id="246101at2"/>
<dbReference type="AlphaFoldDB" id="A0A5C6C547"/>
<dbReference type="InterPro" id="IPR002372">
    <property type="entry name" value="PQQ_rpt_dom"/>
</dbReference>
<organism evidence="3 4">
    <name type="scientific">Allorhodopirellula heiligendammensis</name>
    <dbReference type="NCBI Taxonomy" id="2714739"/>
    <lineage>
        <taxon>Bacteria</taxon>
        <taxon>Pseudomonadati</taxon>
        <taxon>Planctomycetota</taxon>
        <taxon>Planctomycetia</taxon>
        <taxon>Pirellulales</taxon>
        <taxon>Pirellulaceae</taxon>
        <taxon>Allorhodopirellula</taxon>
    </lineage>
</organism>
<dbReference type="SUPFAM" id="SSF50998">
    <property type="entry name" value="Quinoprotein alcohol dehydrogenase-like"/>
    <property type="match status" value="1"/>
</dbReference>
<dbReference type="Pfam" id="PF13360">
    <property type="entry name" value="PQQ_2"/>
    <property type="match status" value="1"/>
</dbReference>
<evidence type="ECO:0000313" key="4">
    <source>
        <dbReference type="Proteomes" id="UP000319908"/>
    </source>
</evidence>